<dbReference type="PRINTS" id="PR01438">
    <property type="entry name" value="UNVRSLSTRESS"/>
</dbReference>
<accession>A0A2U3KX37</accession>
<reference evidence="4" key="1">
    <citation type="submission" date="2018-02" db="EMBL/GenBank/DDBJ databases">
        <authorList>
            <person name="Hausmann B."/>
        </authorList>
    </citation>
    <scope>NUCLEOTIDE SEQUENCE [LARGE SCALE GENOMIC DNA]</scope>
    <source>
        <strain evidence="4">Peat soil MAG SbF1</strain>
    </source>
</reference>
<evidence type="ECO:0000256" key="1">
    <source>
        <dbReference type="ARBA" id="ARBA00008791"/>
    </source>
</evidence>
<dbReference type="Proteomes" id="UP000238916">
    <property type="component" value="Unassembled WGS sequence"/>
</dbReference>
<dbReference type="Pfam" id="PF00582">
    <property type="entry name" value="Usp"/>
    <property type="match status" value="1"/>
</dbReference>
<dbReference type="Gene3D" id="3.40.50.620">
    <property type="entry name" value="HUPs"/>
    <property type="match status" value="1"/>
</dbReference>
<evidence type="ECO:0000259" key="2">
    <source>
        <dbReference type="Pfam" id="PF00582"/>
    </source>
</evidence>
<feature type="domain" description="UspA" evidence="2">
    <location>
        <begin position="143"/>
        <end position="193"/>
    </location>
</feature>
<dbReference type="InterPro" id="IPR014729">
    <property type="entry name" value="Rossmann-like_a/b/a_fold"/>
</dbReference>
<dbReference type="InterPro" id="IPR006016">
    <property type="entry name" value="UspA"/>
</dbReference>
<name>A0A2U3KX37_9FIRM</name>
<dbReference type="SUPFAM" id="SSF52402">
    <property type="entry name" value="Adenine nucleotide alpha hydrolases-like"/>
    <property type="match status" value="1"/>
</dbReference>
<organism evidence="3 4">
    <name type="scientific">Candidatus Desulfosporosinus infrequens</name>
    <dbReference type="NCBI Taxonomy" id="2043169"/>
    <lineage>
        <taxon>Bacteria</taxon>
        <taxon>Bacillati</taxon>
        <taxon>Bacillota</taxon>
        <taxon>Clostridia</taxon>
        <taxon>Eubacteriales</taxon>
        <taxon>Desulfitobacteriaceae</taxon>
        <taxon>Desulfosporosinus</taxon>
    </lineage>
</organism>
<dbReference type="CDD" id="cd00293">
    <property type="entry name" value="USP-like"/>
    <property type="match status" value="1"/>
</dbReference>
<sequence>MNDSKLKVLLYTNGSYQAFSASVYTAKLLQNNPNLHLTILQVQDVDEGSKGGKYSWTELRFKYKSCRWTCSSDLDKSWMNIWPDSPDSKWLKQILHDSDLELRKQYVALLAITNNIFSKRKENVHHQKLCLNTSFSETSKPSETVETIVDYATKNLYDLIIIGTRGLSRLQRVIFGSLSHDLLNKSTIPVLLIEKLPRTFIDGYLSASES</sequence>
<dbReference type="OrthoDB" id="152484at2"/>
<dbReference type="InterPro" id="IPR006015">
    <property type="entry name" value="Universal_stress_UspA"/>
</dbReference>
<proteinExistence type="inferred from homology"/>
<comment type="similarity">
    <text evidence="1">Belongs to the universal stress protein A family.</text>
</comment>
<dbReference type="PANTHER" id="PTHR46268">
    <property type="entry name" value="STRESS RESPONSE PROTEIN NHAX"/>
    <property type="match status" value="1"/>
</dbReference>
<evidence type="ECO:0000313" key="3">
    <source>
        <dbReference type="EMBL" id="SPF44129.1"/>
    </source>
</evidence>
<dbReference type="EMBL" id="OMOF01000229">
    <property type="protein sequence ID" value="SPF44129.1"/>
    <property type="molecule type" value="Genomic_DNA"/>
</dbReference>
<protein>
    <submittedName>
        <fullName evidence="3">Universal stress family protein</fullName>
    </submittedName>
</protein>
<dbReference type="AlphaFoldDB" id="A0A2U3KX37"/>
<gene>
    <name evidence="3" type="ORF">SBF1_3040008</name>
</gene>
<dbReference type="PANTHER" id="PTHR46268:SF6">
    <property type="entry name" value="UNIVERSAL STRESS PROTEIN UP12"/>
    <property type="match status" value="1"/>
</dbReference>
<evidence type="ECO:0000313" key="4">
    <source>
        <dbReference type="Proteomes" id="UP000238916"/>
    </source>
</evidence>